<dbReference type="PANTHER" id="PTHR48108:SF34">
    <property type="entry name" value="CBS DOMAIN-CONTAINING PROTEIN YHCV"/>
    <property type="match status" value="1"/>
</dbReference>
<dbReference type="Gene3D" id="2.60.120.10">
    <property type="entry name" value="Jelly Rolls"/>
    <property type="match status" value="1"/>
</dbReference>
<dbReference type="Pfam" id="PF03445">
    <property type="entry name" value="DUF294"/>
    <property type="match status" value="1"/>
</dbReference>
<dbReference type="InterPro" id="IPR051462">
    <property type="entry name" value="CBS_domain-containing"/>
</dbReference>
<dbReference type="AlphaFoldDB" id="A0A8J6NC22"/>
<gene>
    <name evidence="5" type="ORF">H8E41_03750</name>
</gene>
<evidence type="ECO:0000313" key="6">
    <source>
        <dbReference type="Proteomes" id="UP000614424"/>
    </source>
</evidence>
<dbReference type="SMART" id="SM00116">
    <property type="entry name" value="CBS"/>
    <property type="match status" value="2"/>
</dbReference>
<dbReference type="EMBL" id="JACNJZ010000065">
    <property type="protein sequence ID" value="MBC8316994.1"/>
    <property type="molecule type" value="Genomic_DNA"/>
</dbReference>
<sequence length="642" mass="73344">MKIHTGVHAVPPEIVLDFLQKSLPFNELDTRTLQKLAQQCIIEFYPKGTLIFQQEVTEVTYFYLIQKGGVKIYLKDNEGDITLKDFRGEGEYFGALPLIHGTTANLNIETVEDTFCFLFSKKAFQELLDAAPKVSQYFLRSMSEKLVKNAYAELRQHKVCAKTESSLYLFSVQLNDIITREAQTISGEDSVQNAAIHMAKMHIGSLLVESPGGEIIGIITDSDLRKKVVAAGLDYQTPIKNIMSSPVNSIESHAVCFDALLKMMHTQTHHLAVKKQQDTIGVITTHDLMVLQGHSPLYLFREIQSQRKIEGLYKMSPKVPLVVRTLIEEGAKANNITRMITIINDKILDKLLTLLIEELGQPPVPFCWLLMGSEGRKEQTFWTDQDNALVYQNPEDEKDRQTIESYFKEFGEKAIQHLVKCGFPACPGNIMASNPKLRKDMAGWIREFDHWMLSPDPEEILNSTIFFDFRAGFGDKDLAKNLRLRLCRIAPKQDIFLRELAKDCLTIRPPLSFFRNLIVEKNGDHKNTLNIKESGIAPVVDFARLMALKHGIRESNTLERLQLLADQSHISRELYTESTEAYEFLMQLRLVHQLHLLELDQTPNNYINPGDLSDLEKSTLKEAFEVIRRIQSTIQDEFRLRD</sequence>
<dbReference type="Pfam" id="PF00571">
    <property type="entry name" value="CBS"/>
    <property type="match status" value="2"/>
</dbReference>
<feature type="domain" description="CBS" evidence="4">
    <location>
        <begin position="178"/>
        <end position="235"/>
    </location>
</feature>
<dbReference type="CDD" id="cd00038">
    <property type="entry name" value="CAP_ED"/>
    <property type="match status" value="1"/>
</dbReference>
<dbReference type="Pfam" id="PF10335">
    <property type="entry name" value="DUF294_C"/>
    <property type="match status" value="1"/>
</dbReference>
<evidence type="ECO:0000256" key="2">
    <source>
        <dbReference type="PROSITE-ProRule" id="PRU00703"/>
    </source>
</evidence>
<dbReference type="SUPFAM" id="SSF54631">
    <property type="entry name" value="CBS-domain pair"/>
    <property type="match status" value="1"/>
</dbReference>
<dbReference type="PROSITE" id="PS51371">
    <property type="entry name" value="CBS"/>
    <property type="match status" value="1"/>
</dbReference>
<dbReference type="InterPro" id="IPR000595">
    <property type="entry name" value="cNMP-bd_dom"/>
</dbReference>
<feature type="domain" description="Cyclic nucleotide-binding" evidence="3">
    <location>
        <begin position="24"/>
        <end position="145"/>
    </location>
</feature>
<protein>
    <submittedName>
        <fullName evidence="5">Cyclic nucleotide-binding/CBS domain-containing protein</fullName>
    </submittedName>
</protein>
<dbReference type="InterPro" id="IPR005105">
    <property type="entry name" value="GlnD_Uridyltrans_N"/>
</dbReference>
<evidence type="ECO:0000313" key="5">
    <source>
        <dbReference type="EMBL" id="MBC8316994.1"/>
    </source>
</evidence>
<evidence type="ECO:0000256" key="1">
    <source>
        <dbReference type="ARBA" id="ARBA00022737"/>
    </source>
</evidence>
<dbReference type="CDD" id="cd04587">
    <property type="entry name" value="CBS_pair_CAP-ED_NT_Pol-beta-like_DUF294_assoc"/>
    <property type="match status" value="1"/>
</dbReference>
<organism evidence="5 6">
    <name type="scientific">Candidatus Desulfobia pelagia</name>
    <dbReference type="NCBI Taxonomy" id="2841692"/>
    <lineage>
        <taxon>Bacteria</taxon>
        <taxon>Pseudomonadati</taxon>
        <taxon>Thermodesulfobacteriota</taxon>
        <taxon>Desulfobulbia</taxon>
        <taxon>Desulfobulbales</taxon>
        <taxon>Desulfobulbaceae</taxon>
        <taxon>Candidatus Desulfobia</taxon>
    </lineage>
</organism>
<dbReference type="InterPro" id="IPR046342">
    <property type="entry name" value="CBS_dom_sf"/>
</dbReference>
<dbReference type="SMART" id="SM00100">
    <property type="entry name" value="cNMP"/>
    <property type="match status" value="1"/>
</dbReference>
<keyword evidence="1" id="KW-0677">Repeat</keyword>
<dbReference type="PANTHER" id="PTHR48108">
    <property type="entry name" value="CBS DOMAIN-CONTAINING PROTEIN CBSX2, CHLOROPLASTIC"/>
    <property type="match status" value="1"/>
</dbReference>
<evidence type="ECO:0000259" key="4">
    <source>
        <dbReference type="PROSITE" id="PS51371"/>
    </source>
</evidence>
<dbReference type="SUPFAM" id="SSF51206">
    <property type="entry name" value="cAMP-binding domain-like"/>
    <property type="match status" value="1"/>
</dbReference>
<reference evidence="5 6" key="1">
    <citation type="submission" date="2020-08" db="EMBL/GenBank/DDBJ databases">
        <title>Bridging the membrane lipid divide: bacteria of the FCB group superphylum have the potential to synthesize archaeal ether lipids.</title>
        <authorList>
            <person name="Villanueva L."/>
            <person name="Von Meijenfeldt F.A.B."/>
            <person name="Westbye A.B."/>
            <person name="Yadav S."/>
            <person name="Hopmans E.C."/>
            <person name="Dutilh B.E."/>
            <person name="Sinninghe Damste J.S."/>
        </authorList>
    </citation>
    <scope>NUCLEOTIDE SEQUENCE [LARGE SCALE GENOMIC DNA]</scope>
    <source>
        <strain evidence="5">NIOZ-UU47</strain>
    </source>
</reference>
<dbReference type="PROSITE" id="PS50042">
    <property type="entry name" value="CNMP_BINDING_3"/>
    <property type="match status" value="1"/>
</dbReference>
<dbReference type="Gene3D" id="3.10.580.10">
    <property type="entry name" value="CBS-domain"/>
    <property type="match status" value="1"/>
</dbReference>
<evidence type="ECO:0000259" key="3">
    <source>
        <dbReference type="PROSITE" id="PS50042"/>
    </source>
</evidence>
<dbReference type="InterPro" id="IPR018490">
    <property type="entry name" value="cNMP-bd_dom_sf"/>
</dbReference>
<dbReference type="InterPro" id="IPR014710">
    <property type="entry name" value="RmlC-like_jellyroll"/>
</dbReference>
<dbReference type="Pfam" id="PF00027">
    <property type="entry name" value="cNMP_binding"/>
    <property type="match status" value="1"/>
</dbReference>
<proteinExistence type="predicted"/>
<keyword evidence="2" id="KW-0129">CBS domain</keyword>
<name>A0A8J6NC22_9BACT</name>
<dbReference type="InterPro" id="IPR018821">
    <property type="entry name" value="DUF294_put_nucleoTrafse_sb-bd"/>
</dbReference>
<accession>A0A8J6NC22</accession>
<dbReference type="GO" id="GO:0008773">
    <property type="term" value="F:[protein-PII] uridylyltransferase activity"/>
    <property type="evidence" value="ECO:0007669"/>
    <property type="project" value="InterPro"/>
</dbReference>
<dbReference type="CDD" id="cd05401">
    <property type="entry name" value="NT_GlnE_GlnD_like"/>
    <property type="match status" value="1"/>
</dbReference>
<dbReference type="InterPro" id="IPR000644">
    <property type="entry name" value="CBS_dom"/>
</dbReference>
<dbReference type="Proteomes" id="UP000614424">
    <property type="component" value="Unassembled WGS sequence"/>
</dbReference>
<comment type="caution">
    <text evidence="5">The sequence shown here is derived from an EMBL/GenBank/DDBJ whole genome shotgun (WGS) entry which is preliminary data.</text>
</comment>